<feature type="domain" description="Methionyl/Leucyl tRNA synthetase" evidence="10">
    <location>
        <begin position="62"/>
        <end position="181"/>
    </location>
</feature>
<dbReference type="EC" id="6.1.1.4" evidence="2"/>
<dbReference type="FunFam" id="3.40.50.620:FF:000060">
    <property type="entry name" value="Leucine--tRNA ligase"/>
    <property type="match status" value="1"/>
</dbReference>
<evidence type="ECO:0000313" key="11">
    <source>
        <dbReference type="EMBL" id="EFX80939.1"/>
    </source>
</evidence>
<dbReference type="Gene3D" id="1.10.730.10">
    <property type="entry name" value="Isoleucyl-tRNA Synthetase, Domain 1"/>
    <property type="match status" value="1"/>
</dbReference>
<dbReference type="FunCoup" id="E9GI27">
    <property type="interactions" value="1439"/>
</dbReference>
<dbReference type="STRING" id="6669.E9GI27"/>
<dbReference type="SUPFAM" id="SSF52374">
    <property type="entry name" value="Nucleotidylyl transferase"/>
    <property type="match status" value="1"/>
</dbReference>
<evidence type="ECO:0000256" key="1">
    <source>
        <dbReference type="ARBA" id="ARBA00005594"/>
    </source>
</evidence>
<dbReference type="SUPFAM" id="SSF47323">
    <property type="entry name" value="Anticodon-binding domain of a subclass of class I aminoacyl-tRNA synthetases"/>
    <property type="match status" value="1"/>
</dbReference>
<reference evidence="11 12" key="1">
    <citation type="journal article" date="2011" name="Science">
        <title>The ecoresponsive genome of Daphnia pulex.</title>
        <authorList>
            <person name="Colbourne J.K."/>
            <person name="Pfrender M.E."/>
            <person name="Gilbert D."/>
            <person name="Thomas W.K."/>
            <person name="Tucker A."/>
            <person name="Oakley T.H."/>
            <person name="Tokishita S."/>
            <person name="Aerts A."/>
            <person name="Arnold G.J."/>
            <person name="Basu M.K."/>
            <person name="Bauer D.J."/>
            <person name="Caceres C.E."/>
            <person name="Carmel L."/>
            <person name="Casola C."/>
            <person name="Choi J.H."/>
            <person name="Detter J.C."/>
            <person name="Dong Q."/>
            <person name="Dusheyko S."/>
            <person name="Eads B.D."/>
            <person name="Frohlich T."/>
            <person name="Geiler-Samerotte K.A."/>
            <person name="Gerlach D."/>
            <person name="Hatcher P."/>
            <person name="Jogdeo S."/>
            <person name="Krijgsveld J."/>
            <person name="Kriventseva E.V."/>
            <person name="Kultz D."/>
            <person name="Laforsch C."/>
            <person name="Lindquist E."/>
            <person name="Lopez J."/>
            <person name="Manak J.R."/>
            <person name="Muller J."/>
            <person name="Pangilinan J."/>
            <person name="Patwardhan R.P."/>
            <person name="Pitluck S."/>
            <person name="Pritham E.J."/>
            <person name="Rechtsteiner A."/>
            <person name="Rho M."/>
            <person name="Rogozin I.B."/>
            <person name="Sakarya O."/>
            <person name="Salamov A."/>
            <person name="Schaack S."/>
            <person name="Shapiro H."/>
            <person name="Shiga Y."/>
            <person name="Skalitzky C."/>
            <person name="Smith Z."/>
            <person name="Souvorov A."/>
            <person name="Sung W."/>
            <person name="Tang Z."/>
            <person name="Tsuchiya D."/>
            <person name="Tu H."/>
            <person name="Vos H."/>
            <person name="Wang M."/>
            <person name="Wolf Y.I."/>
            <person name="Yamagata H."/>
            <person name="Yamada T."/>
            <person name="Ye Y."/>
            <person name="Shaw J.R."/>
            <person name="Andrews J."/>
            <person name="Crease T.J."/>
            <person name="Tang H."/>
            <person name="Lucas S.M."/>
            <person name="Robertson H.M."/>
            <person name="Bork P."/>
            <person name="Koonin E.V."/>
            <person name="Zdobnov E.M."/>
            <person name="Grigoriev I.V."/>
            <person name="Lynch M."/>
            <person name="Boore J.L."/>
        </authorList>
    </citation>
    <scope>NUCLEOTIDE SEQUENCE [LARGE SCALE GENOMIC DNA]</scope>
</reference>
<keyword evidence="7 9" id="KW-0030">Aminoacyl-tRNA synthetase</keyword>
<dbReference type="PANTHER" id="PTHR43740:SF2">
    <property type="entry name" value="LEUCINE--TRNA LIGASE, MITOCHONDRIAL"/>
    <property type="match status" value="1"/>
</dbReference>
<evidence type="ECO:0000256" key="5">
    <source>
        <dbReference type="ARBA" id="ARBA00022840"/>
    </source>
</evidence>
<dbReference type="HOGENOM" id="CLU_567738_0_0_1"/>
<organism evidence="11 12">
    <name type="scientific">Daphnia pulex</name>
    <name type="common">Water flea</name>
    <dbReference type="NCBI Taxonomy" id="6669"/>
    <lineage>
        <taxon>Eukaryota</taxon>
        <taxon>Metazoa</taxon>
        <taxon>Ecdysozoa</taxon>
        <taxon>Arthropoda</taxon>
        <taxon>Crustacea</taxon>
        <taxon>Branchiopoda</taxon>
        <taxon>Diplostraca</taxon>
        <taxon>Cladocera</taxon>
        <taxon>Anomopoda</taxon>
        <taxon>Daphniidae</taxon>
        <taxon>Daphnia</taxon>
    </lineage>
</organism>
<protein>
    <recommendedName>
        <fullName evidence="2">leucine--tRNA ligase</fullName>
        <ecNumber evidence="2">6.1.1.4</ecNumber>
    </recommendedName>
    <alternativeName>
        <fullName evidence="8">Leucyl-tRNA synthetase</fullName>
    </alternativeName>
</protein>
<keyword evidence="6 9" id="KW-0648">Protein biosynthesis</keyword>
<dbReference type="AlphaFoldDB" id="E9GI27"/>
<evidence type="ECO:0000313" key="12">
    <source>
        <dbReference type="Proteomes" id="UP000000305"/>
    </source>
</evidence>
<evidence type="ECO:0000256" key="4">
    <source>
        <dbReference type="ARBA" id="ARBA00022741"/>
    </source>
</evidence>
<dbReference type="EMBL" id="GL732545">
    <property type="protein sequence ID" value="EFX80939.1"/>
    <property type="molecule type" value="Genomic_DNA"/>
</dbReference>
<keyword evidence="3 9" id="KW-0436">Ligase</keyword>
<dbReference type="Proteomes" id="UP000000305">
    <property type="component" value="Unassembled WGS sequence"/>
</dbReference>
<dbReference type="PROSITE" id="PS00178">
    <property type="entry name" value="AA_TRNA_LIGASE_I"/>
    <property type="match status" value="1"/>
</dbReference>
<evidence type="ECO:0000256" key="9">
    <source>
        <dbReference type="RuleBase" id="RU363039"/>
    </source>
</evidence>
<evidence type="ECO:0000256" key="6">
    <source>
        <dbReference type="ARBA" id="ARBA00022917"/>
    </source>
</evidence>
<dbReference type="eggNOG" id="KOG0435">
    <property type="taxonomic scope" value="Eukaryota"/>
</dbReference>
<keyword evidence="5 9" id="KW-0067">ATP-binding</keyword>
<accession>E9GI27</accession>
<evidence type="ECO:0000259" key="10">
    <source>
        <dbReference type="Pfam" id="PF09334"/>
    </source>
</evidence>
<dbReference type="Gene3D" id="3.40.50.620">
    <property type="entry name" value="HUPs"/>
    <property type="match status" value="1"/>
</dbReference>
<dbReference type="InterPro" id="IPR002302">
    <property type="entry name" value="Leu-tRNA-ligase"/>
</dbReference>
<dbReference type="OrthoDB" id="15954at2759"/>
<dbReference type="GO" id="GO:0004823">
    <property type="term" value="F:leucine-tRNA ligase activity"/>
    <property type="evidence" value="ECO:0007669"/>
    <property type="project" value="UniProtKB-EC"/>
</dbReference>
<proteinExistence type="inferred from homology"/>
<dbReference type="InterPro" id="IPR014729">
    <property type="entry name" value="Rossmann-like_a/b/a_fold"/>
</dbReference>
<dbReference type="Pfam" id="PF09334">
    <property type="entry name" value="tRNA-synt_1g"/>
    <property type="match status" value="1"/>
</dbReference>
<dbReference type="InterPro" id="IPR001412">
    <property type="entry name" value="aa-tRNA-synth_I_CS"/>
</dbReference>
<dbReference type="InterPro" id="IPR015413">
    <property type="entry name" value="Methionyl/Leucyl_tRNA_Synth"/>
</dbReference>
<dbReference type="PhylomeDB" id="E9GI27"/>
<dbReference type="FunFam" id="1.10.730.10:FF:000060">
    <property type="entry name" value="Leucyl-tRNA synthetase"/>
    <property type="match status" value="1"/>
</dbReference>
<dbReference type="KEGG" id="dpx:DAPPUDRAFT_318167"/>
<dbReference type="InParanoid" id="E9GI27"/>
<gene>
    <name evidence="11" type="ORF">DAPPUDRAFT_318167</name>
</gene>
<dbReference type="GO" id="GO:0005524">
    <property type="term" value="F:ATP binding"/>
    <property type="evidence" value="ECO:0007669"/>
    <property type="project" value="UniProtKB-KW"/>
</dbReference>
<evidence type="ECO:0000256" key="8">
    <source>
        <dbReference type="ARBA" id="ARBA00030520"/>
    </source>
</evidence>
<evidence type="ECO:0000256" key="3">
    <source>
        <dbReference type="ARBA" id="ARBA00022598"/>
    </source>
</evidence>
<name>E9GI27_DAPPU</name>
<dbReference type="PANTHER" id="PTHR43740">
    <property type="entry name" value="LEUCYL-TRNA SYNTHETASE"/>
    <property type="match status" value="1"/>
</dbReference>
<keyword evidence="12" id="KW-1185">Reference proteome</keyword>
<evidence type="ECO:0000256" key="2">
    <source>
        <dbReference type="ARBA" id="ARBA00013164"/>
    </source>
</evidence>
<keyword evidence="4 9" id="KW-0547">Nucleotide-binding</keyword>
<evidence type="ECO:0000256" key="7">
    <source>
        <dbReference type="ARBA" id="ARBA00023146"/>
    </source>
</evidence>
<dbReference type="InterPro" id="IPR009080">
    <property type="entry name" value="tRNAsynth_Ia_anticodon-bd"/>
</dbReference>
<sequence length="481" mass="56053">MNCVLFYRGFTNAIIKRHYYQQTKKWEPSLTAKMKLQIEDYWRDKINRNSGSTALPSQNKCYILSMFPYPSGKLHMGHVRVYTISDSLARFYRMQGKEVIHPMGWDAFGLPAENAAISQNLSSNEWTKSNIEYMKNQLIKLGISFDWQREIATCSPEYYRWTQFIFLKLYEKGFLYQKEPEEIDFSGQKPIEMSTKSPLVVSWEKMSKSKFNGVEPESVWNEHGIDTTRLLILADVSPRTSRHWSKDTFPGILRWQDRMWATMKVWIDHQRQEGNPSTPAKETLDKQETIWFDARNFYLKGVTFGIHHSQHISVAISKMQGLTTALKKVPKGFNLKYSRQFERALGVQIVMLAPLAPHFASEMWSAFVDNAAKLSDDFDWDKPVLEQNWPQVDMDYNLELNCVVNNQPACTIKIPRCELDKFNVSMALELLKQDELYIKYNGTQGILKTKFDHYPGLDATLHVITEPRKKKHIETEVVANK</sequence>
<comment type="similarity">
    <text evidence="1 9">Belongs to the class-I aminoacyl-tRNA synthetase family.</text>
</comment>
<dbReference type="GO" id="GO:0006429">
    <property type="term" value="P:leucyl-tRNA aminoacylation"/>
    <property type="evidence" value="ECO:0007669"/>
    <property type="project" value="InterPro"/>
</dbReference>